<comment type="subcellular location">
    <subcellularLocation>
        <location evidence="1">Membrane</location>
        <topology evidence="1">Multi-pass membrane protein</topology>
    </subcellularLocation>
</comment>
<feature type="domain" description="Polysaccharide pyruvyl transferase" evidence="7">
    <location>
        <begin position="577"/>
        <end position="781"/>
    </location>
</feature>
<reference evidence="8" key="1">
    <citation type="submission" date="2021-01" db="EMBL/GenBank/DDBJ databases">
        <authorList>
            <person name="Corre E."/>
            <person name="Pelletier E."/>
            <person name="Niang G."/>
            <person name="Scheremetjew M."/>
            <person name="Finn R."/>
            <person name="Kale V."/>
            <person name="Holt S."/>
            <person name="Cochrane G."/>
            <person name="Meng A."/>
            <person name="Brown T."/>
            <person name="Cohen L."/>
        </authorList>
    </citation>
    <scope>NUCLEOTIDE SEQUENCE</scope>
    <source>
        <strain evidence="8">B650</strain>
    </source>
</reference>
<keyword evidence="4 5" id="KW-0472">Membrane</keyword>
<sequence>MSIKVVAISTFTVGWYWTSSINAVATQELVGHHSDSEVTPISLALILTLSQLAVGGILSICVLLGMKQIGFADTSVFANWDQGWPSKSDVMVGFLHYVGCLCTNMGFAYGSASLVQVIKLLEPIETLVLTVLVTIFRSRGKISCSTVGEVVSLQQAFGTLIIIGGTSMLLSQNSMKIEPRSVVAALASGFCMSSRNVLKKSVAPNEKEMALPRAGPSHVSNTCADVFTKGIKTFCSITLIAAISAIAMLLPSMIAGSISPQQLAVFFKDPGQPFAKAVFFHCGYNVASITVLSLTSALVHSLLNVGKRIVNVLAVAVVFGVPLTISGKVGLAVAAVGTLVYNKGAFPRLLNACSYKHLALVVLILFFCSINLGIKAIPSENDLTLVSEKVAPLLAYVELAPRDLLATMAAASPCEKTVILDGHEVSRGSAFEYDMAGDDNIICIQIGKVVGAAVYMGRIVQRSTFSVMEKYLTEASIPHRIVERKDVIISGRYLPVTKESNAQRKKDGNKGNFVWQYGATNLVNPYTTRLVTKKNNETAAYIVASANLFLFRKNEPHLEKMMINMAQSMANTVAKYDLPSIVLGIGAQVEFGEDVSTVTMDGYDSYKQLLREVESRQKSKSIAVRGDVTERICQNSGFTHCLSMGCPSLTISRNMDLGGVLKEKWDVVRHELKKDGGKKLKVVLALPALQLSNKDYGPALDLLMAIYEQHDCYFILQSNYDRHQLSTYTKGSVDKSRVLEYEDQVEPWFGFMKSVDFVLSYRIHGAMAGIINEVPAVIIPTDFRILELVNAMKLPLLPMEKTKTKKYFSLLSILDDVSIDFDEFEQNRRDKLKQYKRILGDVGLEIDPALDAILLQ</sequence>
<proteinExistence type="predicted"/>
<keyword evidence="3 5" id="KW-1133">Transmembrane helix</keyword>
<evidence type="ECO:0008006" key="9">
    <source>
        <dbReference type="Google" id="ProtNLM"/>
    </source>
</evidence>
<dbReference type="Pfam" id="PF04230">
    <property type="entry name" value="PS_pyruv_trans"/>
    <property type="match status" value="1"/>
</dbReference>
<dbReference type="Pfam" id="PF03151">
    <property type="entry name" value="TPT"/>
    <property type="match status" value="1"/>
</dbReference>
<dbReference type="AlphaFoldDB" id="A0A7S2PHC1"/>
<dbReference type="InterPro" id="IPR004853">
    <property type="entry name" value="Sugar_P_trans_dom"/>
</dbReference>
<evidence type="ECO:0000256" key="1">
    <source>
        <dbReference type="ARBA" id="ARBA00004141"/>
    </source>
</evidence>
<accession>A0A7S2PHC1</accession>
<evidence type="ECO:0000259" key="6">
    <source>
        <dbReference type="Pfam" id="PF03151"/>
    </source>
</evidence>
<feature type="domain" description="Sugar phosphate transporter" evidence="6">
    <location>
        <begin position="10"/>
        <end position="342"/>
    </location>
</feature>
<evidence type="ECO:0000256" key="2">
    <source>
        <dbReference type="ARBA" id="ARBA00022692"/>
    </source>
</evidence>
<evidence type="ECO:0000313" key="8">
    <source>
        <dbReference type="EMBL" id="CAD9597269.1"/>
    </source>
</evidence>
<feature type="transmembrane region" description="Helical" evidence="5">
    <location>
        <begin position="39"/>
        <end position="64"/>
    </location>
</feature>
<feature type="transmembrane region" description="Helical" evidence="5">
    <location>
        <begin position="312"/>
        <end position="337"/>
    </location>
</feature>
<dbReference type="GO" id="GO:0016020">
    <property type="term" value="C:membrane"/>
    <property type="evidence" value="ECO:0007669"/>
    <property type="project" value="UniProtKB-SubCell"/>
</dbReference>
<evidence type="ECO:0000256" key="3">
    <source>
        <dbReference type="ARBA" id="ARBA00022989"/>
    </source>
</evidence>
<dbReference type="InterPro" id="IPR050186">
    <property type="entry name" value="TPT_transporter"/>
</dbReference>
<evidence type="ECO:0000256" key="5">
    <source>
        <dbReference type="SAM" id="Phobius"/>
    </source>
</evidence>
<protein>
    <recommendedName>
        <fullName evidence="9">Polysaccharide pyruvyl transferase domain-containing protein</fullName>
    </recommendedName>
</protein>
<feature type="transmembrane region" description="Helical" evidence="5">
    <location>
        <begin position="237"/>
        <end position="258"/>
    </location>
</feature>
<keyword evidence="2 5" id="KW-0812">Transmembrane</keyword>
<dbReference type="EMBL" id="HBGY01025005">
    <property type="protein sequence ID" value="CAD9597269.1"/>
    <property type="molecule type" value="Transcribed_RNA"/>
</dbReference>
<dbReference type="InterPro" id="IPR007345">
    <property type="entry name" value="Polysacch_pyruvyl_Trfase"/>
</dbReference>
<evidence type="ECO:0000256" key="4">
    <source>
        <dbReference type="ARBA" id="ARBA00023136"/>
    </source>
</evidence>
<dbReference type="PANTHER" id="PTHR11132">
    <property type="entry name" value="SOLUTE CARRIER FAMILY 35"/>
    <property type="match status" value="1"/>
</dbReference>
<organism evidence="8">
    <name type="scientific">Leptocylindrus danicus</name>
    <dbReference type="NCBI Taxonomy" id="163516"/>
    <lineage>
        <taxon>Eukaryota</taxon>
        <taxon>Sar</taxon>
        <taxon>Stramenopiles</taxon>
        <taxon>Ochrophyta</taxon>
        <taxon>Bacillariophyta</taxon>
        <taxon>Coscinodiscophyceae</taxon>
        <taxon>Chaetocerotophycidae</taxon>
        <taxon>Leptocylindrales</taxon>
        <taxon>Leptocylindraceae</taxon>
        <taxon>Leptocylindrus</taxon>
    </lineage>
</organism>
<evidence type="ECO:0000259" key="7">
    <source>
        <dbReference type="Pfam" id="PF04230"/>
    </source>
</evidence>
<name>A0A7S2PHC1_9STRA</name>
<feature type="transmembrane region" description="Helical" evidence="5">
    <location>
        <begin position="278"/>
        <end position="300"/>
    </location>
</feature>
<gene>
    <name evidence="8" type="ORF">LDAN0321_LOCUS15445</name>
</gene>